<dbReference type="Gene3D" id="3.30.70.2970">
    <property type="entry name" value="Protein of unknown function (DUF541), domain 2"/>
    <property type="match status" value="1"/>
</dbReference>
<dbReference type="RefSeq" id="WP_092667250.1">
    <property type="nucleotide sequence ID" value="NZ_LT629734.1"/>
</dbReference>
<gene>
    <name evidence="1" type="ORF">SAMN04489719_2438</name>
</gene>
<dbReference type="Pfam" id="PF04402">
    <property type="entry name" value="SIMPL"/>
    <property type="match status" value="1"/>
</dbReference>
<dbReference type="GO" id="GO:0006974">
    <property type="term" value="P:DNA damage response"/>
    <property type="evidence" value="ECO:0007669"/>
    <property type="project" value="TreeGrafter"/>
</dbReference>
<evidence type="ECO:0000313" key="2">
    <source>
        <dbReference type="Proteomes" id="UP000199649"/>
    </source>
</evidence>
<dbReference type="PANTHER" id="PTHR34387:SF1">
    <property type="entry name" value="PERIPLASMIC IMMUNOGENIC PROTEIN"/>
    <property type="match status" value="1"/>
</dbReference>
<evidence type="ECO:0008006" key="3">
    <source>
        <dbReference type="Google" id="ProtNLM"/>
    </source>
</evidence>
<evidence type="ECO:0000313" key="1">
    <source>
        <dbReference type="EMBL" id="SDS48957.1"/>
    </source>
</evidence>
<reference evidence="2" key="1">
    <citation type="submission" date="2016-10" db="EMBL/GenBank/DDBJ databases">
        <authorList>
            <person name="Varghese N."/>
            <person name="Submissions S."/>
        </authorList>
    </citation>
    <scope>NUCLEOTIDE SEQUENCE [LARGE SCALE GENOMIC DNA]</scope>
    <source>
        <strain evidence="2">DSM 22965</strain>
    </source>
</reference>
<dbReference type="AlphaFoldDB" id="A0A1H1SLT0"/>
<dbReference type="STRING" id="684552.SAMN04489719_2438"/>
<sequence length="226" mass="23556">MVEITVCGHAVRRASAERASVTVRSRWSAPSAEAAMRAVAEAHERLVADARAHAATGAAESWHADRIWIAHHREWVGEGQPPRSVYTAEAAVTVRFVDVEALGAWMVAVGVHETHEVGGVEWSLTEETERDLAKAARALAIADAVERAGDYAAAAGLSTPTVAAIQEPGTAAQPAPAGKARREMAALSDTGGAPPVSLAAGELEVRAAVEVRFVAEPQRHAVGTGG</sequence>
<name>A0A1H1SLT0_9MICO</name>
<proteinExistence type="predicted"/>
<accession>A0A1H1SLT0</accession>
<keyword evidence="2" id="KW-1185">Reference proteome</keyword>
<dbReference type="OrthoDB" id="3724496at2"/>
<dbReference type="EMBL" id="LT629734">
    <property type="protein sequence ID" value="SDS48957.1"/>
    <property type="molecule type" value="Genomic_DNA"/>
</dbReference>
<dbReference type="Gene3D" id="3.30.110.170">
    <property type="entry name" value="Protein of unknown function (DUF541), domain 1"/>
    <property type="match status" value="1"/>
</dbReference>
<dbReference type="InterPro" id="IPR052022">
    <property type="entry name" value="26kDa_periplasmic_antigen"/>
</dbReference>
<dbReference type="InterPro" id="IPR007497">
    <property type="entry name" value="SIMPL/DUF541"/>
</dbReference>
<dbReference type="Proteomes" id="UP000199649">
    <property type="component" value="Chromosome I"/>
</dbReference>
<organism evidence="1 2">
    <name type="scientific">Agrococcus carbonis</name>
    <dbReference type="NCBI Taxonomy" id="684552"/>
    <lineage>
        <taxon>Bacteria</taxon>
        <taxon>Bacillati</taxon>
        <taxon>Actinomycetota</taxon>
        <taxon>Actinomycetes</taxon>
        <taxon>Micrococcales</taxon>
        <taxon>Microbacteriaceae</taxon>
        <taxon>Agrococcus</taxon>
    </lineage>
</organism>
<protein>
    <recommendedName>
        <fullName evidence="3">SIMPL domain-containing protein</fullName>
    </recommendedName>
</protein>
<dbReference type="PANTHER" id="PTHR34387">
    <property type="entry name" value="SLR1258 PROTEIN"/>
    <property type="match status" value="1"/>
</dbReference>